<dbReference type="PANTHER" id="PTHR33265">
    <property type="entry name" value="AVR9/CF-9 RAPIDLY ELICITED PROTEIN-RELATED"/>
    <property type="match status" value="1"/>
</dbReference>
<proteinExistence type="predicted"/>
<dbReference type="OrthoDB" id="675864at2759"/>
<dbReference type="RefSeq" id="XP_044374017.1">
    <property type="nucleotide sequence ID" value="XM_044518082.1"/>
</dbReference>
<dbReference type="OMA" id="QPPGMEE"/>
<dbReference type="Pfam" id="PF05553">
    <property type="entry name" value="DUF761"/>
    <property type="match status" value="1"/>
</dbReference>
<keyword evidence="3" id="KW-1185">Reference proteome</keyword>
<name>A0A3B5Z1U5_WHEAT</name>
<evidence type="ECO:0000256" key="1">
    <source>
        <dbReference type="SAM" id="MobiDB-lite"/>
    </source>
</evidence>
<evidence type="ECO:0000313" key="3">
    <source>
        <dbReference type="Proteomes" id="UP000019116"/>
    </source>
</evidence>
<dbReference type="EnsemblPlants" id="TraesCS1B02G353900.1">
    <property type="protein sequence ID" value="TraesCS1B02G353900.1.cds1"/>
    <property type="gene ID" value="TraesCS1B02G353900"/>
</dbReference>
<dbReference type="Proteomes" id="UP000019116">
    <property type="component" value="Chromosome 1B"/>
</dbReference>
<reference evidence="2" key="2">
    <citation type="submission" date="2018-10" db="UniProtKB">
        <authorList>
            <consortium name="EnsemblPlants"/>
        </authorList>
    </citation>
    <scope>IDENTIFICATION</scope>
</reference>
<dbReference type="Gramene" id="TraesCS1B02G353900.1">
    <property type="protein sequence ID" value="TraesCS1B02G353900.1.cds1"/>
    <property type="gene ID" value="TraesCS1B02G353900"/>
</dbReference>
<sequence length="291" mass="32441">MDMSGDTYHYQPPGMEEDGVGRAEQVPTAAAPALSAKKLWRMVRAVHLVLVRGLDKHQPKLAALGVNLHHMLSSSKRHHNHLPSARDQDPAFTTYLSAVLSCRSMDPGAAVHPYPRGRGAHGGRGSASSISSTLSCRSMDPGAAVYQQYQYRPREVEFSCSSPPVHRRRRRAHRHRGQSLLPQQQHGDLPEYTSAPAVKTLFELMDDVEEGEEGNVEGATVPWAAGRGPAARQVRITDSPFAARAEDDEEGRKGVVDRRADEFIVWFHDQLRMQQQQQRPAARDRSTHRVR</sequence>
<dbReference type="InterPro" id="IPR008480">
    <property type="entry name" value="DUF761_pln"/>
</dbReference>
<dbReference type="GeneID" id="123096361"/>
<feature type="compositionally biased region" description="Basic residues" evidence="1">
    <location>
        <begin position="165"/>
        <end position="177"/>
    </location>
</feature>
<dbReference type="AlphaFoldDB" id="A0A3B5Z1U5"/>
<reference evidence="2" key="1">
    <citation type="submission" date="2018-08" db="EMBL/GenBank/DDBJ databases">
        <authorList>
            <person name="Rossello M."/>
        </authorList>
    </citation>
    <scope>NUCLEOTIDE SEQUENCE [LARGE SCALE GENOMIC DNA]</scope>
    <source>
        <strain evidence="2">cv. Chinese Spring</strain>
    </source>
</reference>
<dbReference type="Gramene" id="TraesRN1B0100994400.1">
    <property type="protein sequence ID" value="TraesRN1B0100994400.1"/>
    <property type="gene ID" value="TraesRN1B0100994400"/>
</dbReference>
<organism evidence="2">
    <name type="scientific">Triticum aestivum</name>
    <name type="common">Wheat</name>
    <dbReference type="NCBI Taxonomy" id="4565"/>
    <lineage>
        <taxon>Eukaryota</taxon>
        <taxon>Viridiplantae</taxon>
        <taxon>Streptophyta</taxon>
        <taxon>Embryophyta</taxon>
        <taxon>Tracheophyta</taxon>
        <taxon>Spermatophyta</taxon>
        <taxon>Magnoliopsida</taxon>
        <taxon>Liliopsida</taxon>
        <taxon>Poales</taxon>
        <taxon>Poaceae</taxon>
        <taxon>BOP clade</taxon>
        <taxon>Pooideae</taxon>
        <taxon>Triticodae</taxon>
        <taxon>Triticeae</taxon>
        <taxon>Triticinae</taxon>
        <taxon>Triticum</taxon>
    </lineage>
</organism>
<feature type="region of interest" description="Disordered" evidence="1">
    <location>
        <begin position="160"/>
        <end position="191"/>
    </location>
</feature>
<protein>
    <submittedName>
        <fullName evidence="2">Uncharacterized protein</fullName>
    </submittedName>
</protein>
<evidence type="ECO:0000313" key="2">
    <source>
        <dbReference type="EnsemblPlants" id="TraesCS1B02G353900.1.cds1"/>
    </source>
</evidence>
<accession>A0A3B5Z1U5</accession>
<dbReference type="Gramene" id="TraesCS1B03G0967800.1">
    <property type="protein sequence ID" value="TraesCS1B03G0967800.1.CDS1"/>
    <property type="gene ID" value="TraesCS1B03G0967800"/>
</dbReference>
<gene>
    <name evidence="2" type="primary">LOC123096361</name>
</gene>
<feature type="region of interest" description="Disordered" evidence="1">
    <location>
        <begin position="1"/>
        <end position="23"/>
    </location>
</feature>
<dbReference type="PANTHER" id="PTHR33265:SF9">
    <property type="entry name" value="OS05G0520600 PROTEIN"/>
    <property type="match status" value="1"/>
</dbReference>